<evidence type="ECO:0008006" key="5">
    <source>
        <dbReference type="Google" id="ProtNLM"/>
    </source>
</evidence>
<evidence type="ECO:0000313" key="3">
    <source>
        <dbReference type="EMBL" id="MCK6261686.1"/>
    </source>
</evidence>
<dbReference type="RefSeq" id="WP_248006815.1">
    <property type="nucleotide sequence ID" value="NZ_JAJHVV010000001.1"/>
</dbReference>
<dbReference type="Proteomes" id="UP001139559">
    <property type="component" value="Unassembled WGS sequence"/>
</dbReference>
<feature type="region of interest" description="Disordered" evidence="1">
    <location>
        <begin position="123"/>
        <end position="150"/>
    </location>
</feature>
<evidence type="ECO:0000313" key="4">
    <source>
        <dbReference type="Proteomes" id="UP001139559"/>
    </source>
</evidence>
<sequence>MKNITKYLILTCSLMAPMAAISAEHNHSHNHFNPALEQLGNDIIGLTVCYKNGYLSDEEQEPAFTNLISHADVSGEELGLFYMDKLGPKAEEIMSDKNARALWTVDYCSDLTQRYLDTDQLAKTKNSQHDHSHDHGHSHGHRHSHGEHVEVSAETLEHDIQQGRLLSIQ</sequence>
<reference evidence="3" key="1">
    <citation type="submission" date="2021-11" db="EMBL/GenBank/DDBJ databases">
        <title>Vibrio ZSDE26 sp. nov. and Vibrio ZSDZ34 sp. nov., isolated from coastal seawater in Qingdao.</title>
        <authorList>
            <person name="Zhang P."/>
        </authorList>
    </citation>
    <scope>NUCLEOTIDE SEQUENCE</scope>
    <source>
        <strain evidence="3">ZSDE26</strain>
    </source>
</reference>
<keyword evidence="4" id="KW-1185">Reference proteome</keyword>
<evidence type="ECO:0000256" key="1">
    <source>
        <dbReference type="SAM" id="MobiDB-lite"/>
    </source>
</evidence>
<feature type="signal peptide" evidence="2">
    <location>
        <begin position="1"/>
        <end position="22"/>
    </location>
</feature>
<accession>A0A9X1XGA3</accession>
<gene>
    <name evidence="3" type="ORF">KP803_00195</name>
</gene>
<dbReference type="AlphaFoldDB" id="A0A9X1XGA3"/>
<protein>
    <recommendedName>
        <fullName evidence="5">DUF2796 domain-containing protein</fullName>
    </recommendedName>
</protein>
<proteinExistence type="predicted"/>
<comment type="caution">
    <text evidence="3">The sequence shown here is derived from an EMBL/GenBank/DDBJ whole genome shotgun (WGS) entry which is preliminary data.</text>
</comment>
<dbReference type="EMBL" id="JAJHVV010000001">
    <property type="protein sequence ID" value="MCK6261686.1"/>
    <property type="molecule type" value="Genomic_DNA"/>
</dbReference>
<feature type="chain" id="PRO_5040953418" description="DUF2796 domain-containing protein" evidence="2">
    <location>
        <begin position="23"/>
        <end position="169"/>
    </location>
</feature>
<name>A0A9X1XGA3_9VIBR</name>
<keyword evidence="2" id="KW-0732">Signal</keyword>
<evidence type="ECO:0000256" key="2">
    <source>
        <dbReference type="SAM" id="SignalP"/>
    </source>
</evidence>
<organism evidence="3 4">
    <name type="scientific">Vibrio amylolyticus</name>
    <dbReference type="NCBI Taxonomy" id="2847292"/>
    <lineage>
        <taxon>Bacteria</taxon>
        <taxon>Pseudomonadati</taxon>
        <taxon>Pseudomonadota</taxon>
        <taxon>Gammaproteobacteria</taxon>
        <taxon>Vibrionales</taxon>
        <taxon>Vibrionaceae</taxon>
        <taxon>Vibrio</taxon>
    </lineage>
</organism>
<feature type="compositionally biased region" description="Basic and acidic residues" evidence="1">
    <location>
        <begin position="123"/>
        <end position="137"/>
    </location>
</feature>